<evidence type="ECO:0000313" key="3">
    <source>
        <dbReference type="Proteomes" id="UP001141806"/>
    </source>
</evidence>
<accession>A0A9Q0KFJ7</accession>
<feature type="transmembrane region" description="Helical" evidence="1">
    <location>
        <begin position="377"/>
        <end position="398"/>
    </location>
</feature>
<name>A0A9Q0KFJ7_9MAGN</name>
<dbReference type="OrthoDB" id="1849062at2759"/>
<comment type="caution">
    <text evidence="2">The sequence shown here is derived from an EMBL/GenBank/DDBJ whole genome shotgun (WGS) entry which is preliminary data.</text>
</comment>
<keyword evidence="1" id="KW-0812">Transmembrane</keyword>
<dbReference type="PANTHER" id="PTHR31549">
    <property type="entry name" value="PROTEIN, PUTATIVE (DUF247)-RELATED-RELATED"/>
    <property type="match status" value="1"/>
</dbReference>
<keyword evidence="1" id="KW-1133">Transmembrane helix</keyword>
<keyword evidence="1" id="KW-0472">Membrane</keyword>
<gene>
    <name evidence="2" type="ORF">NE237_002822</name>
</gene>
<reference evidence="2" key="1">
    <citation type="journal article" date="2023" name="Plant J.">
        <title>The genome of the king protea, Protea cynaroides.</title>
        <authorList>
            <person name="Chang J."/>
            <person name="Duong T.A."/>
            <person name="Schoeman C."/>
            <person name="Ma X."/>
            <person name="Roodt D."/>
            <person name="Barker N."/>
            <person name="Li Z."/>
            <person name="Van de Peer Y."/>
            <person name="Mizrachi E."/>
        </authorList>
    </citation>
    <scope>NUCLEOTIDE SEQUENCE</scope>
    <source>
        <tissue evidence="2">Young leaves</tissue>
    </source>
</reference>
<dbReference type="Pfam" id="PF03140">
    <property type="entry name" value="DUF247"/>
    <property type="match status" value="2"/>
</dbReference>
<protein>
    <submittedName>
        <fullName evidence="2">Uncharacterized protein</fullName>
    </submittedName>
</protein>
<proteinExistence type="predicted"/>
<evidence type="ECO:0000256" key="1">
    <source>
        <dbReference type="SAM" id="Phobius"/>
    </source>
</evidence>
<dbReference type="AlphaFoldDB" id="A0A9Q0KFJ7"/>
<dbReference type="InterPro" id="IPR004158">
    <property type="entry name" value="DUF247_pln"/>
</dbReference>
<organism evidence="2 3">
    <name type="scientific">Protea cynaroides</name>
    <dbReference type="NCBI Taxonomy" id="273540"/>
    <lineage>
        <taxon>Eukaryota</taxon>
        <taxon>Viridiplantae</taxon>
        <taxon>Streptophyta</taxon>
        <taxon>Embryophyta</taxon>
        <taxon>Tracheophyta</taxon>
        <taxon>Spermatophyta</taxon>
        <taxon>Magnoliopsida</taxon>
        <taxon>Proteales</taxon>
        <taxon>Proteaceae</taxon>
        <taxon>Protea</taxon>
    </lineage>
</organism>
<sequence length="410" mass="46800">MDDECEGMTSVNIERSSSKPKWLIRILIDSSQNEKHQPPTKPRIHQVPEILRDVNKNKECFDPMVVSFGPHHHGNPKLAMLEKLKIKIAKQLILGRDLKEFYEFDEVAHDAREFYDKESTAPFSDAEFVRMMFLDSCLLIHLMDCINQIPFVVLRALLSFNITGNEGEEMIHKFIKNHIVAKSCHSVEKLDNPAHLLDLLRNELVGAEPQLIKSPQEFDNWQSFRSVTELRDGGIECKKSCSSSFKAISFKTHSFHGDLFLPSIVVDDSTKSMLLNLVAYEACSDFPNDYAVTSYICFMDALIDHAEDVKELRSKGILLNLLGSDEQVADLFNDLAINLAPNPNEYLEVKGSIERYYKKKRIVWMTEMMSTYFSSPWTAFGFFVAMAITLLTFVQTYFQVFPPKDSGGGD</sequence>
<dbReference type="Proteomes" id="UP001141806">
    <property type="component" value="Unassembled WGS sequence"/>
</dbReference>
<evidence type="ECO:0000313" key="2">
    <source>
        <dbReference type="EMBL" id="KAJ4969723.1"/>
    </source>
</evidence>
<dbReference type="PANTHER" id="PTHR31549:SF149">
    <property type="entry name" value="ISOPRENOID SYNTHASE DOMAIN-CONTAINING PROTEIN"/>
    <property type="match status" value="1"/>
</dbReference>
<keyword evidence="3" id="KW-1185">Reference proteome</keyword>
<dbReference type="EMBL" id="JAMYWD010000005">
    <property type="protein sequence ID" value="KAJ4969723.1"/>
    <property type="molecule type" value="Genomic_DNA"/>
</dbReference>